<dbReference type="Proteomes" id="UP001161406">
    <property type="component" value="Unassembled WGS sequence"/>
</dbReference>
<dbReference type="Pfam" id="PF00126">
    <property type="entry name" value="HTH_1"/>
    <property type="match status" value="1"/>
</dbReference>
<evidence type="ECO:0000259" key="5">
    <source>
        <dbReference type="PROSITE" id="PS50931"/>
    </source>
</evidence>
<dbReference type="InterPro" id="IPR000847">
    <property type="entry name" value="LysR_HTH_N"/>
</dbReference>
<comment type="similarity">
    <text evidence="1">Belongs to the LysR transcriptional regulatory family.</text>
</comment>
<reference evidence="6" key="2">
    <citation type="submission" date="2023-01" db="EMBL/GenBank/DDBJ databases">
        <title>Draft genome sequence of Devosia yakushimensis strain NBRC 103855.</title>
        <authorList>
            <person name="Sun Q."/>
            <person name="Mori K."/>
        </authorList>
    </citation>
    <scope>NUCLEOTIDE SEQUENCE</scope>
    <source>
        <strain evidence="6">NBRC 103855</strain>
    </source>
</reference>
<protein>
    <submittedName>
        <fullName evidence="6">Transcriptional regulator</fullName>
    </submittedName>
</protein>
<dbReference type="PANTHER" id="PTHR30537:SF1">
    <property type="entry name" value="HTH-TYPE TRANSCRIPTIONAL REGULATOR PGRR"/>
    <property type="match status" value="1"/>
</dbReference>
<accession>A0ABQ5UCF6</accession>
<dbReference type="EMBL" id="BSNG01000001">
    <property type="protein sequence ID" value="GLQ08883.1"/>
    <property type="molecule type" value="Genomic_DNA"/>
</dbReference>
<evidence type="ECO:0000256" key="4">
    <source>
        <dbReference type="ARBA" id="ARBA00023163"/>
    </source>
</evidence>
<dbReference type="InterPro" id="IPR058163">
    <property type="entry name" value="LysR-type_TF_proteobact-type"/>
</dbReference>
<comment type="caution">
    <text evidence="6">The sequence shown here is derived from an EMBL/GenBank/DDBJ whole genome shotgun (WGS) entry which is preliminary data.</text>
</comment>
<dbReference type="RefSeq" id="WP_284388164.1">
    <property type="nucleotide sequence ID" value="NZ_BSNG01000001.1"/>
</dbReference>
<keyword evidence="4" id="KW-0804">Transcription</keyword>
<dbReference type="InterPro" id="IPR036390">
    <property type="entry name" value="WH_DNA-bd_sf"/>
</dbReference>
<dbReference type="Pfam" id="PF03466">
    <property type="entry name" value="LysR_substrate"/>
    <property type="match status" value="1"/>
</dbReference>
<gene>
    <name evidence="6" type="ORF">GCM10007913_08150</name>
</gene>
<evidence type="ECO:0000256" key="1">
    <source>
        <dbReference type="ARBA" id="ARBA00009437"/>
    </source>
</evidence>
<dbReference type="CDD" id="cd08474">
    <property type="entry name" value="PBP2_CrgA_like_5"/>
    <property type="match status" value="1"/>
</dbReference>
<evidence type="ECO:0000256" key="3">
    <source>
        <dbReference type="ARBA" id="ARBA00023125"/>
    </source>
</evidence>
<proteinExistence type="inferred from homology"/>
<organism evidence="6 7">
    <name type="scientific">Devosia yakushimensis</name>
    <dbReference type="NCBI Taxonomy" id="470028"/>
    <lineage>
        <taxon>Bacteria</taxon>
        <taxon>Pseudomonadati</taxon>
        <taxon>Pseudomonadota</taxon>
        <taxon>Alphaproteobacteria</taxon>
        <taxon>Hyphomicrobiales</taxon>
        <taxon>Devosiaceae</taxon>
        <taxon>Devosia</taxon>
    </lineage>
</organism>
<dbReference type="Gene3D" id="3.40.190.290">
    <property type="match status" value="1"/>
</dbReference>
<evidence type="ECO:0000313" key="7">
    <source>
        <dbReference type="Proteomes" id="UP001161406"/>
    </source>
</evidence>
<dbReference type="SUPFAM" id="SSF53850">
    <property type="entry name" value="Periplasmic binding protein-like II"/>
    <property type="match status" value="1"/>
</dbReference>
<keyword evidence="2" id="KW-0805">Transcription regulation</keyword>
<dbReference type="Gene3D" id="1.10.10.10">
    <property type="entry name" value="Winged helix-like DNA-binding domain superfamily/Winged helix DNA-binding domain"/>
    <property type="match status" value="1"/>
</dbReference>
<feature type="domain" description="HTH lysR-type" evidence="5">
    <location>
        <begin position="4"/>
        <end position="61"/>
    </location>
</feature>
<evidence type="ECO:0000256" key="2">
    <source>
        <dbReference type="ARBA" id="ARBA00023015"/>
    </source>
</evidence>
<dbReference type="InterPro" id="IPR036388">
    <property type="entry name" value="WH-like_DNA-bd_sf"/>
</dbReference>
<dbReference type="InterPro" id="IPR005119">
    <property type="entry name" value="LysR_subst-bd"/>
</dbReference>
<evidence type="ECO:0000313" key="6">
    <source>
        <dbReference type="EMBL" id="GLQ08883.1"/>
    </source>
</evidence>
<dbReference type="PANTHER" id="PTHR30537">
    <property type="entry name" value="HTH-TYPE TRANSCRIPTIONAL REGULATOR"/>
    <property type="match status" value="1"/>
</dbReference>
<sequence length="297" mass="33165">MRRDDLSDLAAFLAVAEEQSFTRGAIRLGLSQATLSQTISNFEQRLGYKLLARTTRSVRTTEAGQRLLDKLQPAFADIDAEMRMLAETSDTPSGSIRLTTILHPALAMLLPALTGFRLAYPRVRVEIFVDHAFVDIVAGGFDAGIRFGEQVEKDMVAVPIGPPSRAAVVATPDYFDRYPKPKNPRDLVQHDCINFRMASAGNIFRWRFWENGQPLDVKVDGALTVNDGIVVEQAALAGQGLAYMFEDQVEQHLRSGRLIRCLEDWCPPSPGYHLYYPARRQRTPALAALVEALRYRS</sequence>
<keyword evidence="7" id="KW-1185">Reference proteome</keyword>
<reference evidence="6" key="1">
    <citation type="journal article" date="2014" name="Int. J. Syst. Evol. Microbiol.">
        <title>Complete genome of a new Firmicutes species belonging to the dominant human colonic microbiota ('Ruminococcus bicirculans') reveals two chromosomes and a selective capacity to utilize plant glucans.</title>
        <authorList>
            <consortium name="NISC Comparative Sequencing Program"/>
            <person name="Wegmann U."/>
            <person name="Louis P."/>
            <person name="Goesmann A."/>
            <person name="Henrissat B."/>
            <person name="Duncan S.H."/>
            <person name="Flint H.J."/>
        </authorList>
    </citation>
    <scope>NUCLEOTIDE SEQUENCE</scope>
    <source>
        <strain evidence="6">NBRC 103855</strain>
    </source>
</reference>
<dbReference type="SUPFAM" id="SSF46785">
    <property type="entry name" value="Winged helix' DNA-binding domain"/>
    <property type="match status" value="1"/>
</dbReference>
<dbReference type="PROSITE" id="PS50931">
    <property type="entry name" value="HTH_LYSR"/>
    <property type="match status" value="1"/>
</dbReference>
<keyword evidence="3" id="KW-0238">DNA-binding</keyword>
<name>A0ABQ5UCF6_9HYPH</name>